<dbReference type="PROSITE" id="PS51257">
    <property type="entry name" value="PROKAR_LIPOPROTEIN"/>
    <property type="match status" value="1"/>
</dbReference>
<evidence type="ECO:0000256" key="1">
    <source>
        <dbReference type="SAM" id="MobiDB-lite"/>
    </source>
</evidence>
<feature type="region of interest" description="Disordered" evidence="1">
    <location>
        <begin position="49"/>
        <end position="83"/>
    </location>
</feature>
<sequence length="83" mass="8979">MKSVIVVLLVLMMVMTSSCLAADRKSLIVKKPEKRLLISDVRDGKNSVKPALYEDDGNSDLTDQHHSIPRPEFNNGGNGGNGG</sequence>
<reference evidence="3 4" key="1">
    <citation type="journal article" date="2023" name="Science">
        <title>Elucidation of the pathway for biosynthesis of saponin adjuvants from the soapbark tree.</title>
        <authorList>
            <person name="Reed J."/>
            <person name="Orme A."/>
            <person name="El-Demerdash A."/>
            <person name="Owen C."/>
            <person name="Martin L.B.B."/>
            <person name="Misra R.C."/>
            <person name="Kikuchi S."/>
            <person name="Rejzek M."/>
            <person name="Martin A.C."/>
            <person name="Harkess A."/>
            <person name="Leebens-Mack J."/>
            <person name="Louveau T."/>
            <person name="Stephenson M.J."/>
            <person name="Osbourn A."/>
        </authorList>
    </citation>
    <scope>NUCLEOTIDE SEQUENCE [LARGE SCALE GENOMIC DNA]</scope>
    <source>
        <strain evidence="3">S10</strain>
    </source>
</reference>
<feature type="chain" id="PRO_5042047046" evidence="2">
    <location>
        <begin position="22"/>
        <end position="83"/>
    </location>
</feature>
<comment type="caution">
    <text evidence="3">The sequence shown here is derived from an EMBL/GenBank/DDBJ whole genome shotgun (WGS) entry which is preliminary data.</text>
</comment>
<accession>A0AAD7VMM7</accession>
<gene>
    <name evidence="3" type="ORF">O6P43_000350</name>
</gene>
<evidence type="ECO:0000313" key="3">
    <source>
        <dbReference type="EMBL" id="KAJ7981024.1"/>
    </source>
</evidence>
<evidence type="ECO:0000256" key="2">
    <source>
        <dbReference type="SAM" id="SignalP"/>
    </source>
</evidence>
<dbReference type="Proteomes" id="UP001163823">
    <property type="component" value="Chromosome 1"/>
</dbReference>
<dbReference type="PANTHER" id="PTHR36040:SF5">
    <property type="entry name" value="TRANSMEMBRANE PROTEIN"/>
    <property type="match status" value="1"/>
</dbReference>
<protein>
    <submittedName>
        <fullName evidence="3">Uncharacterized protein</fullName>
    </submittedName>
</protein>
<name>A0AAD7VMM7_QUISA</name>
<dbReference type="KEGG" id="qsa:O6P43_000350"/>
<keyword evidence="2" id="KW-0732">Signal</keyword>
<feature type="signal peptide" evidence="2">
    <location>
        <begin position="1"/>
        <end position="21"/>
    </location>
</feature>
<dbReference type="PANTHER" id="PTHR36040">
    <property type="entry name" value="OS04G0188500 PROTEIN"/>
    <property type="match status" value="1"/>
</dbReference>
<proteinExistence type="predicted"/>
<evidence type="ECO:0000313" key="4">
    <source>
        <dbReference type="Proteomes" id="UP001163823"/>
    </source>
</evidence>
<dbReference type="AlphaFoldDB" id="A0AAD7VMM7"/>
<keyword evidence="4" id="KW-1185">Reference proteome</keyword>
<dbReference type="EMBL" id="JARAOO010000001">
    <property type="protein sequence ID" value="KAJ7981024.1"/>
    <property type="molecule type" value="Genomic_DNA"/>
</dbReference>
<organism evidence="3 4">
    <name type="scientific">Quillaja saponaria</name>
    <name type="common">Soap bark tree</name>
    <dbReference type="NCBI Taxonomy" id="32244"/>
    <lineage>
        <taxon>Eukaryota</taxon>
        <taxon>Viridiplantae</taxon>
        <taxon>Streptophyta</taxon>
        <taxon>Embryophyta</taxon>
        <taxon>Tracheophyta</taxon>
        <taxon>Spermatophyta</taxon>
        <taxon>Magnoliopsida</taxon>
        <taxon>eudicotyledons</taxon>
        <taxon>Gunneridae</taxon>
        <taxon>Pentapetalae</taxon>
        <taxon>rosids</taxon>
        <taxon>fabids</taxon>
        <taxon>Fabales</taxon>
        <taxon>Quillajaceae</taxon>
        <taxon>Quillaja</taxon>
    </lineage>
</organism>